<protein>
    <recommendedName>
        <fullName evidence="3">DUF742 domain-containing protein</fullName>
    </recommendedName>
</protein>
<dbReference type="Pfam" id="PF05331">
    <property type="entry name" value="DUF742"/>
    <property type="match status" value="2"/>
</dbReference>
<keyword evidence="2" id="KW-1185">Reference proteome</keyword>
<dbReference type="EMBL" id="BAAATD010000027">
    <property type="protein sequence ID" value="GAA2639003.1"/>
    <property type="molecule type" value="Genomic_DNA"/>
</dbReference>
<evidence type="ECO:0008006" key="3">
    <source>
        <dbReference type="Google" id="ProtNLM"/>
    </source>
</evidence>
<dbReference type="PANTHER" id="PTHR36221:SF1">
    <property type="entry name" value="DUF742 DOMAIN-CONTAINING PROTEIN"/>
    <property type="match status" value="1"/>
</dbReference>
<dbReference type="InterPro" id="IPR007995">
    <property type="entry name" value="DUF742"/>
</dbReference>
<organism evidence="1 2">
    <name type="scientific">Actinomadura fulvescens</name>
    <dbReference type="NCBI Taxonomy" id="46160"/>
    <lineage>
        <taxon>Bacteria</taxon>
        <taxon>Bacillati</taxon>
        <taxon>Actinomycetota</taxon>
        <taxon>Actinomycetes</taxon>
        <taxon>Streptosporangiales</taxon>
        <taxon>Thermomonosporaceae</taxon>
        <taxon>Actinomadura</taxon>
    </lineage>
</organism>
<dbReference type="PANTHER" id="PTHR36221">
    <property type="entry name" value="DUF742 DOMAIN-CONTAINING PROTEIN"/>
    <property type="match status" value="1"/>
</dbReference>
<reference evidence="2" key="1">
    <citation type="journal article" date="2019" name="Int. J. Syst. Evol. Microbiol.">
        <title>The Global Catalogue of Microorganisms (GCM) 10K type strain sequencing project: providing services to taxonomists for standard genome sequencing and annotation.</title>
        <authorList>
            <consortium name="The Broad Institute Genomics Platform"/>
            <consortium name="The Broad Institute Genome Sequencing Center for Infectious Disease"/>
            <person name="Wu L."/>
            <person name="Ma J."/>
        </authorList>
    </citation>
    <scope>NUCLEOTIDE SEQUENCE [LARGE SCALE GENOMIC DNA]</scope>
    <source>
        <strain evidence="2">JCM 6833</strain>
    </source>
</reference>
<gene>
    <name evidence="1" type="ORF">GCM10010411_93930</name>
</gene>
<dbReference type="RefSeq" id="WP_410558586.1">
    <property type="nucleotide sequence ID" value="NZ_JAXCGB010000077.1"/>
</dbReference>
<evidence type="ECO:0000313" key="1">
    <source>
        <dbReference type="EMBL" id="GAA2639003.1"/>
    </source>
</evidence>
<sequence length="182" mass="19570">MMNDGDAGESSSQDAFASAVRPYVRPYVITRGRVEPTSGQWDLLTMVVATVPLQAVLDETRIYSTARDGIHRDHERAFGLESEHLAILTHCQTPQTVVDIADQFGRRNPPTIANTASTVTGSLDPQSVADVAGPPGLPVGVVRVLLGDLLEQGLIDVQQPRPDTDLLDVTMYQGVLAGLRAL</sequence>
<accession>A0ABP6DBH7</accession>
<proteinExistence type="predicted"/>
<dbReference type="Proteomes" id="UP001501509">
    <property type="component" value="Unassembled WGS sequence"/>
</dbReference>
<evidence type="ECO:0000313" key="2">
    <source>
        <dbReference type="Proteomes" id="UP001501509"/>
    </source>
</evidence>
<name>A0ABP6DBH7_9ACTN</name>
<comment type="caution">
    <text evidence="1">The sequence shown here is derived from an EMBL/GenBank/DDBJ whole genome shotgun (WGS) entry which is preliminary data.</text>
</comment>